<evidence type="ECO:0000313" key="2">
    <source>
        <dbReference type="Proteomes" id="UP000193427"/>
    </source>
</evidence>
<dbReference type="AlphaFoldDB" id="A0A1W6LGM8"/>
<dbReference type="EMBL" id="CP015118">
    <property type="protein sequence ID" value="ARN23431.1"/>
    <property type="molecule type" value="Genomic_DNA"/>
</dbReference>
<dbReference type="RefSeq" id="WP_085753754.1">
    <property type="nucleotide sequence ID" value="NZ_BSPR01000017.1"/>
</dbReference>
<name>A0A1W6LGM8_9BURK</name>
<dbReference type="KEGG" id="rgu:A4W93_28000"/>
<dbReference type="STRING" id="946333.A4W93_28000"/>
<protein>
    <submittedName>
        <fullName evidence="1">Uncharacterized protein</fullName>
    </submittedName>
</protein>
<dbReference type="CDD" id="cd07247">
    <property type="entry name" value="SgaA_N_like"/>
    <property type="match status" value="1"/>
</dbReference>
<dbReference type="PANTHER" id="PTHR33993">
    <property type="entry name" value="GLYOXALASE-RELATED"/>
    <property type="match status" value="1"/>
</dbReference>
<dbReference type="InterPro" id="IPR004360">
    <property type="entry name" value="Glyas_Fos-R_dOase_dom"/>
</dbReference>
<evidence type="ECO:0000313" key="1">
    <source>
        <dbReference type="EMBL" id="ARN23431.1"/>
    </source>
</evidence>
<keyword evidence="2" id="KW-1185">Reference proteome</keyword>
<reference evidence="1 2" key="1">
    <citation type="submission" date="2016-04" db="EMBL/GenBank/DDBJ databases">
        <title>Complete genome sequence of natural rubber-degrading, novel Gram-negative bacterium, Rhizobacter gummiphilus strain NS21.</title>
        <authorList>
            <person name="Tabata M."/>
            <person name="Kasai D."/>
            <person name="Fukuda M."/>
        </authorList>
    </citation>
    <scope>NUCLEOTIDE SEQUENCE [LARGE SCALE GENOMIC DNA]</scope>
    <source>
        <strain evidence="1 2">NS21</strain>
    </source>
</reference>
<dbReference type="InterPro" id="IPR029068">
    <property type="entry name" value="Glyas_Bleomycin-R_OHBP_Dase"/>
</dbReference>
<dbReference type="PANTHER" id="PTHR33993:SF2">
    <property type="entry name" value="VOC DOMAIN-CONTAINING PROTEIN"/>
    <property type="match status" value="1"/>
</dbReference>
<dbReference type="OrthoDB" id="8776491at2"/>
<dbReference type="PROSITE" id="PS51819">
    <property type="entry name" value="VOC"/>
    <property type="match status" value="1"/>
</dbReference>
<dbReference type="InterPro" id="IPR052164">
    <property type="entry name" value="Anthracycline_SecMetBiosynth"/>
</dbReference>
<dbReference type="InterPro" id="IPR037523">
    <property type="entry name" value="VOC_core"/>
</dbReference>
<dbReference type="Gene3D" id="3.10.180.10">
    <property type="entry name" value="2,3-Dihydroxybiphenyl 1,2-Dioxygenase, domain 1"/>
    <property type="match status" value="1"/>
</dbReference>
<gene>
    <name evidence="1" type="ORF">A4W93_28000</name>
</gene>
<sequence>MQHHTNAHAAHAIHALHWFEIPVLDLDRAQDFYETVLGLPMRREGEGAHSMALFPFEGQGVGGCLSVSCDGQPPAPAGTVVYLSTPSIDEVLSRVPQAGGRIAVEKTALPDDWGFCAHITDTEGNRVGLHSLA</sequence>
<accession>A0A1W6LGM8</accession>
<proteinExistence type="predicted"/>
<organism evidence="1 2">
    <name type="scientific">Piscinibacter gummiphilus</name>
    <dbReference type="NCBI Taxonomy" id="946333"/>
    <lineage>
        <taxon>Bacteria</taxon>
        <taxon>Pseudomonadati</taxon>
        <taxon>Pseudomonadota</taxon>
        <taxon>Betaproteobacteria</taxon>
        <taxon>Burkholderiales</taxon>
        <taxon>Sphaerotilaceae</taxon>
        <taxon>Piscinibacter</taxon>
    </lineage>
</organism>
<dbReference type="SUPFAM" id="SSF54593">
    <property type="entry name" value="Glyoxalase/Bleomycin resistance protein/Dihydroxybiphenyl dioxygenase"/>
    <property type="match status" value="1"/>
</dbReference>
<dbReference type="Proteomes" id="UP000193427">
    <property type="component" value="Chromosome"/>
</dbReference>
<dbReference type="Pfam" id="PF00903">
    <property type="entry name" value="Glyoxalase"/>
    <property type="match status" value="1"/>
</dbReference>